<dbReference type="Proteomes" id="UP000246744">
    <property type="component" value="Unassembled WGS sequence"/>
</dbReference>
<name>A0A317Q7W2_9ENTR</name>
<evidence type="ECO:0000313" key="2">
    <source>
        <dbReference type="Proteomes" id="UP000246744"/>
    </source>
</evidence>
<proteinExistence type="predicted"/>
<sequence>MMSVKLFRTALLLCTALLSAFCTFYVLLMYCYLLRFGAQTQYHHAITLRSGKYLIQVNICRKKCFFTVTDYTPLKK</sequence>
<protein>
    <submittedName>
        <fullName evidence="1">Uncharacterized protein</fullName>
    </submittedName>
</protein>
<comment type="caution">
    <text evidence="1">The sequence shown here is derived from an EMBL/GenBank/DDBJ whole genome shotgun (WGS) entry which is preliminary data.</text>
</comment>
<gene>
    <name evidence="1" type="ORF">DES37_102199</name>
</gene>
<accession>A0A317Q7W2</accession>
<keyword evidence="2" id="KW-1185">Reference proteome</keyword>
<reference evidence="1 2" key="1">
    <citation type="submission" date="2018-05" db="EMBL/GenBank/DDBJ databases">
        <title>Genomic Encyclopedia of Type Strains, Phase IV (KMG-IV): sequencing the most valuable type-strain genomes for metagenomic binning, comparative biology and taxonomic classification.</title>
        <authorList>
            <person name="Goeker M."/>
        </authorList>
    </citation>
    <scope>NUCLEOTIDE SEQUENCE [LARGE SCALE GENOMIC DNA]</scope>
    <source>
        <strain evidence="1 2">DSM 19579</strain>
    </source>
</reference>
<dbReference type="EMBL" id="QGTS01000002">
    <property type="protein sequence ID" value="PWW11592.1"/>
    <property type="molecule type" value="Genomic_DNA"/>
</dbReference>
<evidence type="ECO:0000313" key="1">
    <source>
        <dbReference type="EMBL" id="PWW11592.1"/>
    </source>
</evidence>
<organism evidence="1 2">
    <name type="scientific">Mangrovibacter plantisponsor</name>
    <dbReference type="NCBI Taxonomy" id="451513"/>
    <lineage>
        <taxon>Bacteria</taxon>
        <taxon>Pseudomonadati</taxon>
        <taxon>Pseudomonadota</taxon>
        <taxon>Gammaproteobacteria</taxon>
        <taxon>Enterobacterales</taxon>
        <taxon>Enterobacteriaceae</taxon>
        <taxon>Mangrovibacter</taxon>
    </lineage>
</organism>
<dbReference type="AlphaFoldDB" id="A0A317Q7W2"/>